<dbReference type="PANTHER" id="PTHR22950">
    <property type="entry name" value="AMINO ACID TRANSPORTER"/>
    <property type="match status" value="1"/>
</dbReference>
<feature type="region of interest" description="Disordered" evidence="5">
    <location>
        <begin position="1"/>
        <end position="51"/>
    </location>
</feature>
<feature type="transmembrane region" description="Helical" evidence="6">
    <location>
        <begin position="196"/>
        <end position="215"/>
    </location>
</feature>
<evidence type="ECO:0000256" key="5">
    <source>
        <dbReference type="SAM" id="MobiDB-lite"/>
    </source>
</evidence>
<evidence type="ECO:0000256" key="6">
    <source>
        <dbReference type="SAM" id="Phobius"/>
    </source>
</evidence>
<feature type="transmembrane region" description="Helical" evidence="6">
    <location>
        <begin position="235"/>
        <end position="252"/>
    </location>
</feature>
<keyword evidence="3 6" id="KW-1133">Transmembrane helix</keyword>
<feature type="transmembrane region" description="Helical" evidence="6">
    <location>
        <begin position="329"/>
        <end position="355"/>
    </location>
</feature>
<evidence type="ECO:0000259" key="7">
    <source>
        <dbReference type="Pfam" id="PF01490"/>
    </source>
</evidence>
<evidence type="ECO:0000313" key="9">
    <source>
        <dbReference type="Proteomes" id="UP000791440"/>
    </source>
</evidence>
<feature type="transmembrane region" description="Helical" evidence="6">
    <location>
        <begin position="122"/>
        <end position="142"/>
    </location>
</feature>
<organism evidence="8 9">
    <name type="scientific">Manduca sexta</name>
    <name type="common">Tobacco hawkmoth</name>
    <name type="synonym">Tobacco hornworm</name>
    <dbReference type="NCBI Taxonomy" id="7130"/>
    <lineage>
        <taxon>Eukaryota</taxon>
        <taxon>Metazoa</taxon>
        <taxon>Ecdysozoa</taxon>
        <taxon>Arthropoda</taxon>
        <taxon>Hexapoda</taxon>
        <taxon>Insecta</taxon>
        <taxon>Pterygota</taxon>
        <taxon>Neoptera</taxon>
        <taxon>Endopterygota</taxon>
        <taxon>Lepidoptera</taxon>
        <taxon>Glossata</taxon>
        <taxon>Ditrysia</taxon>
        <taxon>Bombycoidea</taxon>
        <taxon>Sphingidae</taxon>
        <taxon>Sphinginae</taxon>
        <taxon>Sphingini</taxon>
        <taxon>Manduca</taxon>
    </lineage>
</organism>
<feature type="domain" description="Amino acid transporter transmembrane" evidence="7">
    <location>
        <begin position="100"/>
        <end position="494"/>
    </location>
</feature>
<dbReference type="Pfam" id="PF01490">
    <property type="entry name" value="Aa_trans"/>
    <property type="match status" value="1"/>
</dbReference>
<feature type="compositionally biased region" description="Basic and acidic residues" evidence="5">
    <location>
        <begin position="34"/>
        <end position="51"/>
    </location>
</feature>
<feature type="compositionally biased region" description="Low complexity" evidence="5">
    <location>
        <begin position="21"/>
        <end position="33"/>
    </location>
</feature>
<evidence type="ECO:0000256" key="4">
    <source>
        <dbReference type="ARBA" id="ARBA00023136"/>
    </source>
</evidence>
<feature type="transmembrane region" description="Helical" evidence="6">
    <location>
        <begin position="375"/>
        <end position="397"/>
    </location>
</feature>
<feature type="transmembrane region" description="Helical" evidence="6">
    <location>
        <begin position="259"/>
        <end position="279"/>
    </location>
</feature>
<sequence length="505" mass="57982">MSSTERDERREQQAHEEPQENQEIQEQQQNVSQEQREEEGTSSKRERTLERKTSAYSLSLSQYMECMEMRESTGYQVYPGTEREDYDFNAERFGVYSTNLIESTAHLVKGCLGAGILSMHEAYMFAGLWTSVIVTIILATIMSHTMMMLVKSAQKMYPLLRLPRLTYPDLLEVAVATGPWKGLRCFSKCFRYAADFFLFFQMCGTCCIYEIMIANTLKGVLEAVSDSLQESNYDVRIYILIITVPLLAICLIRSLKYLAPFAMVADTFVAICVLTTIYYSLKQAQNISDRPAWKSFSGVIRFCGICLYSMDGIGVTLPVENNMERPRYFYVVVAYGMTIVITSITITGFFGYWGWGEECTSPVTIHMPMTDTLPIILQFLMAAMLSITFAVNFWVPFRVVWHYIGRKYKRNRCFWERIFRATHVILITAIAITFPHLIQLMIFIGNFPLVFIAFVFPPLIESLVTWKDDTLFKGVVRWRIVKNCIIILFGFTISTSNLVAYGEGL</sequence>
<feature type="transmembrane region" description="Helical" evidence="6">
    <location>
        <begin position="418"/>
        <end position="434"/>
    </location>
</feature>
<keyword evidence="9" id="KW-1185">Reference proteome</keyword>
<dbReference type="AlphaFoldDB" id="A0A921YRZ8"/>
<evidence type="ECO:0000256" key="1">
    <source>
        <dbReference type="ARBA" id="ARBA00004141"/>
    </source>
</evidence>
<feature type="transmembrane region" description="Helical" evidence="6">
    <location>
        <begin position="440"/>
        <end position="460"/>
    </location>
</feature>
<reference evidence="8" key="1">
    <citation type="journal article" date="2016" name="Insect Biochem. Mol. Biol.">
        <title>Multifaceted biological insights from a draft genome sequence of the tobacco hornworm moth, Manduca sexta.</title>
        <authorList>
            <person name="Kanost M.R."/>
            <person name="Arrese E.L."/>
            <person name="Cao X."/>
            <person name="Chen Y.R."/>
            <person name="Chellapilla S."/>
            <person name="Goldsmith M.R."/>
            <person name="Grosse-Wilde E."/>
            <person name="Heckel D.G."/>
            <person name="Herndon N."/>
            <person name="Jiang H."/>
            <person name="Papanicolaou A."/>
            <person name="Qu J."/>
            <person name="Soulages J.L."/>
            <person name="Vogel H."/>
            <person name="Walters J."/>
            <person name="Waterhouse R.M."/>
            <person name="Ahn S.J."/>
            <person name="Almeida F.C."/>
            <person name="An C."/>
            <person name="Aqrawi P."/>
            <person name="Bretschneider A."/>
            <person name="Bryant W.B."/>
            <person name="Bucks S."/>
            <person name="Chao H."/>
            <person name="Chevignon G."/>
            <person name="Christen J.M."/>
            <person name="Clarke D.F."/>
            <person name="Dittmer N.T."/>
            <person name="Ferguson L.C.F."/>
            <person name="Garavelou S."/>
            <person name="Gordon K.H.J."/>
            <person name="Gunaratna R.T."/>
            <person name="Han Y."/>
            <person name="Hauser F."/>
            <person name="He Y."/>
            <person name="Heidel-Fischer H."/>
            <person name="Hirsh A."/>
            <person name="Hu Y."/>
            <person name="Jiang H."/>
            <person name="Kalra D."/>
            <person name="Klinner C."/>
            <person name="Konig C."/>
            <person name="Kovar C."/>
            <person name="Kroll A.R."/>
            <person name="Kuwar S.S."/>
            <person name="Lee S.L."/>
            <person name="Lehman R."/>
            <person name="Li K."/>
            <person name="Li Z."/>
            <person name="Liang H."/>
            <person name="Lovelace S."/>
            <person name="Lu Z."/>
            <person name="Mansfield J.H."/>
            <person name="McCulloch K.J."/>
            <person name="Mathew T."/>
            <person name="Morton B."/>
            <person name="Muzny D.M."/>
            <person name="Neunemann D."/>
            <person name="Ongeri F."/>
            <person name="Pauchet Y."/>
            <person name="Pu L.L."/>
            <person name="Pyrousis I."/>
            <person name="Rao X.J."/>
            <person name="Redding A."/>
            <person name="Roesel C."/>
            <person name="Sanchez-Gracia A."/>
            <person name="Schaack S."/>
            <person name="Shukla A."/>
            <person name="Tetreau G."/>
            <person name="Wang Y."/>
            <person name="Xiong G.H."/>
            <person name="Traut W."/>
            <person name="Walsh T.K."/>
            <person name="Worley K.C."/>
            <person name="Wu D."/>
            <person name="Wu W."/>
            <person name="Wu Y.Q."/>
            <person name="Zhang X."/>
            <person name="Zou Z."/>
            <person name="Zucker H."/>
            <person name="Briscoe A.D."/>
            <person name="Burmester T."/>
            <person name="Clem R.J."/>
            <person name="Feyereisen R."/>
            <person name="Grimmelikhuijzen C.J.P."/>
            <person name="Hamodrakas S.J."/>
            <person name="Hansson B.S."/>
            <person name="Huguet E."/>
            <person name="Jermiin L.S."/>
            <person name="Lan Q."/>
            <person name="Lehman H.K."/>
            <person name="Lorenzen M."/>
            <person name="Merzendorfer H."/>
            <person name="Michalopoulos I."/>
            <person name="Morton D.B."/>
            <person name="Muthukrishnan S."/>
            <person name="Oakeshott J.G."/>
            <person name="Palmer W."/>
            <person name="Park Y."/>
            <person name="Passarelli A.L."/>
            <person name="Rozas J."/>
            <person name="Schwartz L.M."/>
            <person name="Smith W."/>
            <person name="Southgate A."/>
            <person name="Vilcinskas A."/>
            <person name="Vogt R."/>
            <person name="Wang P."/>
            <person name="Werren J."/>
            <person name="Yu X.Q."/>
            <person name="Zhou J.J."/>
            <person name="Brown S.J."/>
            <person name="Scherer S.E."/>
            <person name="Richards S."/>
            <person name="Blissard G.W."/>
        </authorList>
    </citation>
    <scope>NUCLEOTIDE SEQUENCE</scope>
</reference>
<keyword evidence="2 6" id="KW-0812">Transmembrane</keyword>
<dbReference type="PANTHER" id="PTHR22950:SF349">
    <property type="entry name" value="AMINO ACID TRANSPORTER TRANSMEMBRANE DOMAIN-CONTAINING PROTEIN"/>
    <property type="match status" value="1"/>
</dbReference>
<feature type="compositionally biased region" description="Basic and acidic residues" evidence="5">
    <location>
        <begin position="1"/>
        <end position="18"/>
    </location>
</feature>
<comment type="caution">
    <text evidence="8">The sequence shown here is derived from an EMBL/GenBank/DDBJ whole genome shotgun (WGS) entry which is preliminary data.</text>
</comment>
<dbReference type="GO" id="GO:0015179">
    <property type="term" value="F:L-amino acid transmembrane transporter activity"/>
    <property type="evidence" value="ECO:0007669"/>
    <property type="project" value="TreeGrafter"/>
</dbReference>
<dbReference type="GO" id="GO:0005774">
    <property type="term" value="C:vacuolar membrane"/>
    <property type="evidence" value="ECO:0007669"/>
    <property type="project" value="TreeGrafter"/>
</dbReference>
<accession>A0A921YRZ8</accession>
<keyword evidence="4 6" id="KW-0472">Membrane</keyword>
<proteinExistence type="predicted"/>
<comment type="subcellular location">
    <subcellularLocation>
        <location evidence="1">Membrane</location>
        <topology evidence="1">Multi-pass membrane protein</topology>
    </subcellularLocation>
</comment>
<dbReference type="EMBL" id="JH668308">
    <property type="protein sequence ID" value="KAG6444085.1"/>
    <property type="molecule type" value="Genomic_DNA"/>
</dbReference>
<evidence type="ECO:0000256" key="3">
    <source>
        <dbReference type="ARBA" id="ARBA00022989"/>
    </source>
</evidence>
<evidence type="ECO:0000313" key="8">
    <source>
        <dbReference type="EMBL" id="KAG6444085.1"/>
    </source>
</evidence>
<dbReference type="InterPro" id="IPR013057">
    <property type="entry name" value="AA_transpt_TM"/>
</dbReference>
<evidence type="ECO:0000256" key="2">
    <source>
        <dbReference type="ARBA" id="ARBA00022692"/>
    </source>
</evidence>
<dbReference type="OrthoDB" id="10264777at2759"/>
<name>A0A921YRZ8_MANSE</name>
<reference evidence="8" key="2">
    <citation type="submission" date="2020-12" db="EMBL/GenBank/DDBJ databases">
        <authorList>
            <person name="Kanost M."/>
        </authorList>
    </citation>
    <scope>NUCLEOTIDE SEQUENCE</scope>
</reference>
<gene>
    <name evidence="8" type="ORF">O3G_MSEX003190</name>
</gene>
<feature type="transmembrane region" description="Helical" evidence="6">
    <location>
        <begin position="480"/>
        <end position="501"/>
    </location>
</feature>
<dbReference type="Proteomes" id="UP000791440">
    <property type="component" value="Unassembled WGS sequence"/>
</dbReference>
<protein>
    <recommendedName>
        <fullName evidence="7">Amino acid transporter transmembrane domain-containing protein</fullName>
    </recommendedName>
</protein>